<comment type="caution">
    <text evidence="1">The sequence shown here is derived from an EMBL/GenBank/DDBJ whole genome shotgun (WGS) entry which is preliminary data.</text>
</comment>
<keyword evidence="2" id="KW-1185">Reference proteome</keyword>
<accession>A0A8J3BW09</accession>
<dbReference type="GO" id="GO:0003824">
    <property type="term" value="F:catalytic activity"/>
    <property type="evidence" value="ECO:0007669"/>
    <property type="project" value="InterPro"/>
</dbReference>
<evidence type="ECO:0000313" key="2">
    <source>
        <dbReference type="Proteomes" id="UP000656042"/>
    </source>
</evidence>
<gene>
    <name evidence="1" type="ORF">GCM10012284_04530</name>
</gene>
<dbReference type="EMBL" id="BMMX01000001">
    <property type="protein sequence ID" value="GGK73729.1"/>
    <property type="molecule type" value="Genomic_DNA"/>
</dbReference>
<dbReference type="AlphaFoldDB" id="A0A8J3BW09"/>
<name>A0A8J3BW09_9ACTN</name>
<dbReference type="InterPro" id="IPR036551">
    <property type="entry name" value="Flavin_trans-like"/>
</dbReference>
<protein>
    <submittedName>
        <fullName evidence="1">Uncharacterized protein</fullName>
    </submittedName>
</protein>
<dbReference type="SUPFAM" id="SSF52507">
    <property type="entry name" value="Homo-oligomeric flavin-containing Cys decarboxylases, HFCD"/>
    <property type="match status" value="1"/>
</dbReference>
<organism evidence="1 2">
    <name type="scientific">Mangrovihabitans endophyticus</name>
    <dbReference type="NCBI Taxonomy" id="1751298"/>
    <lineage>
        <taxon>Bacteria</taxon>
        <taxon>Bacillati</taxon>
        <taxon>Actinomycetota</taxon>
        <taxon>Actinomycetes</taxon>
        <taxon>Micromonosporales</taxon>
        <taxon>Micromonosporaceae</taxon>
        <taxon>Mangrovihabitans</taxon>
    </lineage>
</organism>
<sequence length="92" mass="9942">MTQGINDTYALNVAAEAIGRKTPTAILPFVNTALAARRPFRQAVEALRSEDVTVLLGPGQWKPHPPGTGDQQAHEFPWQTALLAVTRNPGRA</sequence>
<dbReference type="Proteomes" id="UP000656042">
    <property type="component" value="Unassembled WGS sequence"/>
</dbReference>
<reference evidence="1" key="2">
    <citation type="submission" date="2020-09" db="EMBL/GenBank/DDBJ databases">
        <authorList>
            <person name="Sun Q."/>
            <person name="Zhou Y."/>
        </authorList>
    </citation>
    <scope>NUCLEOTIDE SEQUENCE</scope>
    <source>
        <strain evidence="1">CGMCC 4.7299</strain>
    </source>
</reference>
<reference evidence="1" key="1">
    <citation type="journal article" date="2014" name="Int. J. Syst. Evol. Microbiol.">
        <title>Complete genome sequence of Corynebacterium casei LMG S-19264T (=DSM 44701T), isolated from a smear-ripened cheese.</title>
        <authorList>
            <consortium name="US DOE Joint Genome Institute (JGI-PGF)"/>
            <person name="Walter F."/>
            <person name="Albersmeier A."/>
            <person name="Kalinowski J."/>
            <person name="Ruckert C."/>
        </authorList>
    </citation>
    <scope>NUCLEOTIDE SEQUENCE</scope>
    <source>
        <strain evidence="1">CGMCC 4.7299</strain>
    </source>
</reference>
<evidence type="ECO:0000313" key="1">
    <source>
        <dbReference type="EMBL" id="GGK73729.1"/>
    </source>
</evidence>
<proteinExistence type="predicted"/>